<evidence type="ECO:0000259" key="3">
    <source>
        <dbReference type="PROSITE" id="PS51186"/>
    </source>
</evidence>
<dbReference type="InterPro" id="IPR000182">
    <property type="entry name" value="GNAT_dom"/>
</dbReference>
<protein>
    <submittedName>
        <fullName evidence="4">Predicted N-acetyltransferase YhbS</fullName>
    </submittedName>
</protein>
<dbReference type="AlphaFoldDB" id="A0A1H1GPH9"/>
<reference evidence="5" key="1">
    <citation type="submission" date="2016-10" db="EMBL/GenBank/DDBJ databases">
        <authorList>
            <person name="Varghese N."/>
            <person name="Submissions S."/>
        </authorList>
    </citation>
    <scope>NUCLEOTIDE SEQUENCE [LARGE SCALE GENOMIC DNA]</scope>
    <source>
        <strain evidence="5">DSM 44142</strain>
    </source>
</reference>
<dbReference type="Gene3D" id="3.40.630.30">
    <property type="match status" value="1"/>
</dbReference>
<evidence type="ECO:0000256" key="2">
    <source>
        <dbReference type="ARBA" id="ARBA00023315"/>
    </source>
</evidence>
<dbReference type="PROSITE" id="PS51186">
    <property type="entry name" value="GNAT"/>
    <property type="match status" value="1"/>
</dbReference>
<dbReference type="Proteomes" id="UP000183053">
    <property type="component" value="Unassembled WGS sequence"/>
</dbReference>
<dbReference type="InterPro" id="IPR016181">
    <property type="entry name" value="Acyl_CoA_acyltransferase"/>
</dbReference>
<dbReference type="OrthoDB" id="4936934at2"/>
<sequence>MDVRIADPARDAALVAALRTAWAATSGAGPAEEDDGFVDRIRDWWVRERRTVFLAGDAGRPGATGMVTLHEYVRMPTPGTDSSAWGYLGHLFVLPAVRNRGHGRALIAAVQEEARARGYRRLVLSPSAPSVPLYRRNGFRAADELMVWEPGPGSTS</sequence>
<gene>
    <name evidence="4" type="ORF">SAMN04489765_3474</name>
</gene>
<dbReference type="CDD" id="cd04301">
    <property type="entry name" value="NAT_SF"/>
    <property type="match status" value="1"/>
</dbReference>
<evidence type="ECO:0000256" key="1">
    <source>
        <dbReference type="ARBA" id="ARBA00022679"/>
    </source>
</evidence>
<accession>A0A1H1GPH9</accession>
<dbReference type="RefSeq" id="WP_068530443.1">
    <property type="nucleotide sequence ID" value="NZ_AP025457.1"/>
</dbReference>
<dbReference type="SUPFAM" id="SSF55729">
    <property type="entry name" value="Acyl-CoA N-acyltransferases (Nat)"/>
    <property type="match status" value="1"/>
</dbReference>
<evidence type="ECO:0000313" key="5">
    <source>
        <dbReference type="Proteomes" id="UP000183053"/>
    </source>
</evidence>
<dbReference type="PANTHER" id="PTHR43877">
    <property type="entry name" value="AMINOALKYLPHOSPHONATE N-ACETYLTRANSFERASE-RELATED-RELATED"/>
    <property type="match status" value="1"/>
</dbReference>
<proteinExistence type="predicted"/>
<dbReference type="Pfam" id="PF00583">
    <property type="entry name" value="Acetyltransf_1"/>
    <property type="match status" value="1"/>
</dbReference>
<dbReference type="EMBL" id="FNLF01000002">
    <property type="protein sequence ID" value="SDR15085.1"/>
    <property type="molecule type" value="Genomic_DNA"/>
</dbReference>
<feature type="domain" description="N-acetyltransferase" evidence="3">
    <location>
        <begin position="1"/>
        <end position="156"/>
    </location>
</feature>
<organism evidence="4 5">
    <name type="scientific">Tsukamurella pulmonis</name>
    <dbReference type="NCBI Taxonomy" id="47312"/>
    <lineage>
        <taxon>Bacteria</taxon>
        <taxon>Bacillati</taxon>
        <taxon>Actinomycetota</taxon>
        <taxon>Actinomycetes</taxon>
        <taxon>Mycobacteriales</taxon>
        <taxon>Tsukamurellaceae</taxon>
        <taxon>Tsukamurella</taxon>
    </lineage>
</organism>
<dbReference type="STRING" id="47312.SAMN04489765_3474"/>
<name>A0A1H1GPH9_9ACTN</name>
<keyword evidence="1 4" id="KW-0808">Transferase</keyword>
<dbReference type="GO" id="GO:0016747">
    <property type="term" value="F:acyltransferase activity, transferring groups other than amino-acyl groups"/>
    <property type="evidence" value="ECO:0007669"/>
    <property type="project" value="InterPro"/>
</dbReference>
<evidence type="ECO:0000313" key="4">
    <source>
        <dbReference type="EMBL" id="SDR15085.1"/>
    </source>
</evidence>
<dbReference type="InterPro" id="IPR050832">
    <property type="entry name" value="Bact_Acetyltransf"/>
</dbReference>
<keyword evidence="2" id="KW-0012">Acyltransferase</keyword>
<keyword evidence="5" id="KW-1185">Reference proteome</keyword>